<dbReference type="EMBL" id="JBEFKJ010000013">
    <property type="protein sequence ID" value="KAL2042850.1"/>
    <property type="molecule type" value="Genomic_DNA"/>
</dbReference>
<organism evidence="1 2">
    <name type="scientific">Stereocaulon virgatum</name>
    <dbReference type="NCBI Taxonomy" id="373712"/>
    <lineage>
        <taxon>Eukaryota</taxon>
        <taxon>Fungi</taxon>
        <taxon>Dikarya</taxon>
        <taxon>Ascomycota</taxon>
        <taxon>Pezizomycotina</taxon>
        <taxon>Lecanoromycetes</taxon>
        <taxon>OSLEUM clade</taxon>
        <taxon>Lecanoromycetidae</taxon>
        <taxon>Lecanorales</taxon>
        <taxon>Lecanorineae</taxon>
        <taxon>Stereocaulaceae</taxon>
        <taxon>Stereocaulon</taxon>
    </lineage>
</organism>
<evidence type="ECO:0000313" key="1">
    <source>
        <dbReference type="EMBL" id="KAL2042850.1"/>
    </source>
</evidence>
<accession>A0ABR4ABH2</accession>
<dbReference type="Proteomes" id="UP001590950">
    <property type="component" value="Unassembled WGS sequence"/>
</dbReference>
<protein>
    <submittedName>
        <fullName evidence="1">Uncharacterized protein</fullName>
    </submittedName>
</protein>
<sequence length="207" mass="23597">MKGSLAACIEARALVWQASEQHKEYDPWQLVDLPPDDLLTKDMSDIFAAYIKIYHHRIFRKYNEDGTSVKADVDRCFQLMERSKAELVIYDRGIYHLGDYEIKVMVPIYKEGIVVMRACTKGNDDYDQGRMINIPTSPGIIFIATRGGKTRLHISGDGCLVFLCHAFDVIKKDDITNLHGSIDRILMSKSQTLDDALQYLKPVARPK</sequence>
<gene>
    <name evidence="1" type="ORF">N7G274_004610</name>
</gene>
<keyword evidence="2" id="KW-1185">Reference proteome</keyword>
<reference evidence="1 2" key="1">
    <citation type="submission" date="2024-09" db="EMBL/GenBank/DDBJ databases">
        <title>Rethinking Asexuality: The Enigmatic Case of Functional Sexual Genes in Lepraria (Stereocaulaceae).</title>
        <authorList>
            <person name="Doellman M."/>
            <person name="Sun Y."/>
            <person name="Barcenas-Pena A."/>
            <person name="Lumbsch H.T."/>
            <person name="Grewe F."/>
        </authorList>
    </citation>
    <scope>NUCLEOTIDE SEQUENCE [LARGE SCALE GENOMIC DNA]</scope>
    <source>
        <strain evidence="1 2">Mercado 3170</strain>
    </source>
</reference>
<comment type="caution">
    <text evidence="1">The sequence shown here is derived from an EMBL/GenBank/DDBJ whole genome shotgun (WGS) entry which is preliminary data.</text>
</comment>
<evidence type="ECO:0000313" key="2">
    <source>
        <dbReference type="Proteomes" id="UP001590950"/>
    </source>
</evidence>
<proteinExistence type="predicted"/>
<name>A0ABR4ABH2_9LECA</name>